<protein>
    <recommendedName>
        <fullName evidence="8">Major facilitator superfamily (MFS) profile domain-containing protein</fullName>
    </recommendedName>
</protein>
<feature type="transmembrane region" description="Helical" evidence="7">
    <location>
        <begin position="354"/>
        <end position="373"/>
    </location>
</feature>
<dbReference type="InterPro" id="IPR036259">
    <property type="entry name" value="MFS_trans_sf"/>
</dbReference>
<evidence type="ECO:0000256" key="3">
    <source>
        <dbReference type="ARBA" id="ARBA00022692"/>
    </source>
</evidence>
<keyword evidence="10" id="KW-1185">Reference proteome</keyword>
<dbReference type="AlphaFoldDB" id="A0A8H5HUE3"/>
<dbReference type="Proteomes" id="UP000518752">
    <property type="component" value="Unassembled WGS sequence"/>
</dbReference>
<feature type="transmembrane region" description="Helical" evidence="7">
    <location>
        <begin position="177"/>
        <end position="197"/>
    </location>
</feature>
<feature type="transmembrane region" description="Helical" evidence="7">
    <location>
        <begin position="251"/>
        <end position="273"/>
    </location>
</feature>
<feature type="transmembrane region" description="Helical" evidence="7">
    <location>
        <begin position="120"/>
        <end position="141"/>
    </location>
</feature>
<dbReference type="PANTHER" id="PTHR23504:SF15">
    <property type="entry name" value="MAJOR FACILITATOR SUPERFAMILY (MFS) PROFILE DOMAIN-CONTAINING PROTEIN"/>
    <property type="match status" value="1"/>
</dbReference>
<feature type="region of interest" description="Disordered" evidence="6">
    <location>
        <begin position="1"/>
        <end position="75"/>
    </location>
</feature>
<sequence length="484" mass="51985">MNSVVSEVATAGITPPNPTPAAILATEATPLLGGGGGDTRADSRTPSPNLDAQKDIPRPRPGSGRRSSSDSQQVTPLPRAQLITLCLVRIVVPIAFSQIFPYINEYIAYLNVTEDPSQIGFFSGLVESSFAISQLLFIYHWARLSDRFGRRPIIIIGTLGVTAMTILFGLANSIAELLIYRCLGFFGATASVIHTVLGEITDATNQAAAFPLYGITGPVGGIIGPLLGGSLSNPAHKHPLFDTPFFNRYPYFLPGIIAGALSIMGVVLAYFCLKESLPEKRRSNLCTDLNHDEDEISVLPPPSARTLLSIPIIRALSLSGFALKVNGTSFVVLFVLSCYSPIHQGGLAFPPSIIGYALAFTGLVAGVVQLFFMPLLLRRFEAARIYSVCIAAWPFVFLILPCLNLLARYGVDQDTGELGTHARAVLWTGIFFDLALSRIGGIAYPASMILIKNNVPSPSYLGSTNGLVQWFMCLSRCVSAAFAR</sequence>
<dbReference type="EMBL" id="JAACJN010000020">
    <property type="protein sequence ID" value="KAF5389761.1"/>
    <property type="molecule type" value="Genomic_DNA"/>
</dbReference>
<keyword evidence="4 7" id="KW-1133">Transmembrane helix</keyword>
<dbReference type="Pfam" id="PF07690">
    <property type="entry name" value="MFS_1"/>
    <property type="match status" value="1"/>
</dbReference>
<comment type="subcellular location">
    <subcellularLocation>
        <location evidence="1">Membrane</location>
        <topology evidence="1">Multi-pass membrane protein</topology>
    </subcellularLocation>
</comment>
<dbReference type="GO" id="GO:0022857">
    <property type="term" value="F:transmembrane transporter activity"/>
    <property type="evidence" value="ECO:0007669"/>
    <property type="project" value="InterPro"/>
</dbReference>
<keyword evidence="2" id="KW-0813">Transport</keyword>
<evidence type="ECO:0000256" key="1">
    <source>
        <dbReference type="ARBA" id="ARBA00004141"/>
    </source>
</evidence>
<feature type="domain" description="Major facilitator superfamily (MFS) profile" evidence="8">
    <location>
        <begin position="81"/>
        <end position="484"/>
    </location>
</feature>
<accession>A0A8H5HUE3</accession>
<feature type="transmembrane region" description="Helical" evidence="7">
    <location>
        <begin position="385"/>
        <end position="406"/>
    </location>
</feature>
<organism evidence="9 10">
    <name type="scientific">Collybiopsis confluens</name>
    <dbReference type="NCBI Taxonomy" id="2823264"/>
    <lineage>
        <taxon>Eukaryota</taxon>
        <taxon>Fungi</taxon>
        <taxon>Dikarya</taxon>
        <taxon>Basidiomycota</taxon>
        <taxon>Agaricomycotina</taxon>
        <taxon>Agaricomycetes</taxon>
        <taxon>Agaricomycetidae</taxon>
        <taxon>Agaricales</taxon>
        <taxon>Marasmiineae</taxon>
        <taxon>Omphalotaceae</taxon>
        <taxon>Collybiopsis</taxon>
    </lineage>
</organism>
<evidence type="ECO:0000256" key="6">
    <source>
        <dbReference type="SAM" id="MobiDB-lite"/>
    </source>
</evidence>
<feature type="transmembrane region" description="Helical" evidence="7">
    <location>
        <begin position="82"/>
        <end position="100"/>
    </location>
</feature>
<evidence type="ECO:0000256" key="4">
    <source>
        <dbReference type="ARBA" id="ARBA00022989"/>
    </source>
</evidence>
<feature type="transmembrane region" description="Helical" evidence="7">
    <location>
        <begin position="153"/>
        <end position="171"/>
    </location>
</feature>
<dbReference type="OrthoDB" id="419616at2759"/>
<reference evidence="9 10" key="1">
    <citation type="journal article" date="2020" name="ISME J.">
        <title>Uncovering the hidden diversity of litter-decomposition mechanisms in mushroom-forming fungi.</title>
        <authorList>
            <person name="Floudas D."/>
            <person name="Bentzer J."/>
            <person name="Ahren D."/>
            <person name="Johansson T."/>
            <person name="Persson P."/>
            <person name="Tunlid A."/>
        </authorList>
    </citation>
    <scope>NUCLEOTIDE SEQUENCE [LARGE SCALE GENOMIC DNA]</scope>
    <source>
        <strain evidence="9 10">CBS 406.79</strain>
    </source>
</reference>
<dbReference type="Gene3D" id="1.20.1250.20">
    <property type="entry name" value="MFS general substrate transporter like domains"/>
    <property type="match status" value="1"/>
</dbReference>
<evidence type="ECO:0000313" key="10">
    <source>
        <dbReference type="Proteomes" id="UP000518752"/>
    </source>
</evidence>
<proteinExistence type="predicted"/>
<evidence type="ECO:0000256" key="7">
    <source>
        <dbReference type="SAM" id="Phobius"/>
    </source>
</evidence>
<feature type="transmembrane region" description="Helical" evidence="7">
    <location>
        <begin position="209"/>
        <end position="231"/>
    </location>
</feature>
<evidence type="ECO:0000313" key="9">
    <source>
        <dbReference type="EMBL" id="KAF5389761.1"/>
    </source>
</evidence>
<dbReference type="PANTHER" id="PTHR23504">
    <property type="entry name" value="MAJOR FACILITATOR SUPERFAMILY DOMAIN-CONTAINING PROTEIN 10"/>
    <property type="match status" value="1"/>
</dbReference>
<comment type="caution">
    <text evidence="9">The sequence shown here is derived from an EMBL/GenBank/DDBJ whole genome shotgun (WGS) entry which is preliminary data.</text>
</comment>
<dbReference type="SUPFAM" id="SSF103473">
    <property type="entry name" value="MFS general substrate transporter"/>
    <property type="match status" value="1"/>
</dbReference>
<feature type="transmembrane region" description="Helical" evidence="7">
    <location>
        <begin position="321"/>
        <end position="342"/>
    </location>
</feature>
<keyword evidence="3 7" id="KW-0812">Transmembrane</keyword>
<evidence type="ECO:0000256" key="2">
    <source>
        <dbReference type="ARBA" id="ARBA00022448"/>
    </source>
</evidence>
<evidence type="ECO:0000256" key="5">
    <source>
        <dbReference type="ARBA" id="ARBA00023136"/>
    </source>
</evidence>
<name>A0A8H5HUE3_9AGAR</name>
<gene>
    <name evidence="9" type="ORF">D9757_005971</name>
</gene>
<dbReference type="InterPro" id="IPR011701">
    <property type="entry name" value="MFS"/>
</dbReference>
<dbReference type="PROSITE" id="PS50850">
    <property type="entry name" value="MFS"/>
    <property type="match status" value="1"/>
</dbReference>
<keyword evidence="5 7" id="KW-0472">Membrane</keyword>
<dbReference type="InterPro" id="IPR020846">
    <property type="entry name" value="MFS_dom"/>
</dbReference>
<feature type="transmembrane region" description="Helical" evidence="7">
    <location>
        <begin position="426"/>
        <end position="451"/>
    </location>
</feature>
<evidence type="ECO:0000259" key="8">
    <source>
        <dbReference type="PROSITE" id="PS50850"/>
    </source>
</evidence>
<dbReference type="GO" id="GO:0016020">
    <property type="term" value="C:membrane"/>
    <property type="evidence" value="ECO:0007669"/>
    <property type="project" value="UniProtKB-SubCell"/>
</dbReference>